<name>A0A918J617_9FLAO</name>
<dbReference type="InterPro" id="IPR014982">
    <property type="entry name" value="GSCFA"/>
</dbReference>
<feature type="domain" description="GSCFA" evidence="1">
    <location>
        <begin position="6"/>
        <end position="243"/>
    </location>
</feature>
<organism evidence="2 3">
    <name type="scientific">Arenibacter certesii</name>
    <dbReference type="NCBI Taxonomy" id="228955"/>
    <lineage>
        <taxon>Bacteria</taxon>
        <taxon>Pseudomonadati</taxon>
        <taxon>Bacteroidota</taxon>
        <taxon>Flavobacteriia</taxon>
        <taxon>Flavobacteriales</taxon>
        <taxon>Flavobacteriaceae</taxon>
        <taxon>Arenibacter</taxon>
    </lineage>
</organism>
<accession>A0A918J617</accession>
<sequence>MDYQSRVVLLGSCFSKNIGDKLDYFKFRTLCNPFGTQFHPKAIEQLVCRSIEKENYTEEDVFFHNGLWHCFDAHSDLSAHSKDQLLQNLNSGLRIALDHITKATHIIITLGTAWAYRHNATDKVVANCHKVPQKEFSKEIVSIDSNVKSLRNIVEGIESVNKSAQFIFTVSPVRHLKDGFVENQLSKAILITSIHSLLNGTVTRGHYFPSYEIMMDELRDYRFYNTDMIHPNPLAIDYIWEKFIYVWMSESAFPVMERVAKVQKGMQHRPFNLSSEQHKQFLDKQQQKIMDLQEEYPFMKF</sequence>
<dbReference type="Proteomes" id="UP000634668">
    <property type="component" value="Unassembled WGS sequence"/>
</dbReference>
<proteinExistence type="predicted"/>
<reference evidence="2" key="1">
    <citation type="journal article" date="2014" name="Int. J. Syst. Evol. Microbiol.">
        <title>Complete genome sequence of Corynebacterium casei LMG S-19264T (=DSM 44701T), isolated from a smear-ripened cheese.</title>
        <authorList>
            <consortium name="US DOE Joint Genome Institute (JGI-PGF)"/>
            <person name="Walter F."/>
            <person name="Albersmeier A."/>
            <person name="Kalinowski J."/>
            <person name="Ruckert C."/>
        </authorList>
    </citation>
    <scope>NUCLEOTIDE SEQUENCE</scope>
    <source>
        <strain evidence="2">KCTC 12113</strain>
    </source>
</reference>
<dbReference type="Pfam" id="PF08885">
    <property type="entry name" value="GSCFA"/>
    <property type="match status" value="1"/>
</dbReference>
<dbReference type="EMBL" id="BMWP01000032">
    <property type="protein sequence ID" value="GGW47531.1"/>
    <property type="molecule type" value="Genomic_DNA"/>
</dbReference>
<reference evidence="2" key="2">
    <citation type="submission" date="2020-09" db="EMBL/GenBank/DDBJ databases">
        <authorList>
            <person name="Sun Q."/>
            <person name="Kim S."/>
        </authorList>
    </citation>
    <scope>NUCLEOTIDE SEQUENCE</scope>
    <source>
        <strain evidence="2">KCTC 12113</strain>
    </source>
</reference>
<dbReference type="AlphaFoldDB" id="A0A918J617"/>
<comment type="caution">
    <text evidence="2">The sequence shown here is derived from an EMBL/GenBank/DDBJ whole genome shotgun (WGS) entry which is preliminary data.</text>
</comment>
<gene>
    <name evidence="2" type="ORF">GCM10007383_34480</name>
</gene>
<protein>
    <recommendedName>
        <fullName evidence="1">GSCFA domain-containing protein</fullName>
    </recommendedName>
</protein>
<evidence type="ECO:0000259" key="1">
    <source>
        <dbReference type="Pfam" id="PF08885"/>
    </source>
</evidence>
<evidence type="ECO:0000313" key="3">
    <source>
        <dbReference type="Proteomes" id="UP000634668"/>
    </source>
</evidence>
<keyword evidence="3" id="KW-1185">Reference proteome</keyword>
<evidence type="ECO:0000313" key="2">
    <source>
        <dbReference type="EMBL" id="GGW47531.1"/>
    </source>
</evidence>